<organism evidence="5">
    <name type="scientific">bioreactor metagenome</name>
    <dbReference type="NCBI Taxonomy" id="1076179"/>
    <lineage>
        <taxon>unclassified sequences</taxon>
        <taxon>metagenomes</taxon>
        <taxon>ecological metagenomes</taxon>
    </lineage>
</organism>
<name>A0A644ZA01_9ZZZZ</name>
<dbReference type="SMART" id="SM00382">
    <property type="entry name" value="AAA"/>
    <property type="match status" value="1"/>
</dbReference>
<proteinExistence type="predicted"/>
<dbReference type="InterPro" id="IPR051782">
    <property type="entry name" value="ABC_Transporter_VariousFunc"/>
</dbReference>
<dbReference type="PANTHER" id="PTHR42939">
    <property type="entry name" value="ABC TRANSPORTER ATP-BINDING PROTEIN ALBC-RELATED"/>
    <property type="match status" value="1"/>
</dbReference>
<dbReference type="Gene3D" id="3.40.50.300">
    <property type="entry name" value="P-loop containing nucleotide triphosphate hydrolases"/>
    <property type="match status" value="1"/>
</dbReference>
<dbReference type="SUPFAM" id="SSF52540">
    <property type="entry name" value="P-loop containing nucleoside triphosphate hydrolases"/>
    <property type="match status" value="1"/>
</dbReference>
<sequence length="282" mass="31684">MNILEVNSLKKHYNNFDLEDVSFSIPEGTIMGLIGENGAGKSTVINIIIGAVNKDEGRVAIFDKDTKNTDYTIRNDIGTVLAGCGFPEELCASDTNGILKSIYSNWNEKKFFDSLSKFSLDKKKKIKDYSTGMKMKLELAVALSHSAKLLILDEVTNGLDPMARNEILDILLDFIQDEKCGVLISSHIIGDLEKICDYITFIHEGKLVFSEEKDELLEKYAVINVDEQKLSELDEKAVVSLDKTKFSSKALVIKNMIPRDFEVEKTSIEDIMLFYMKRGADK</sequence>
<reference evidence="5" key="1">
    <citation type="submission" date="2019-08" db="EMBL/GenBank/DDBJ databases">
        <authorList>
            <person name="Kucharzyk K."/>
            <person name="Murdoch R.W."/>
            <person name="Higgins S."/>
            <person name="Loffler F."/>
        </authorList>
    </citation>
    <scope>NUCLEOTIDE SEQUENCE</scope>
</reference>
<dbReference type="GO" id="GO:0016887">
    <property type="term" value="F:ATP hydrolysis activity"/>
    <property type="evidence" value="ECO:0007669"/>
    <property type="project" value="InterPro"/>
</dbReference>
<dbReference type="InterPro" id="IPR027417">
    <property type="entry name" value="P-loop_NTPase"/>
</dbReference>
<gene>
    <name evidence="5" type="primary">ytrB_16</name>
    <name evidence="5" type="ORF">SDC9_83403</name>
</gene>
<comment type="caution">
    <text evidence="5">The sequence shown here is derived from an EMBL/GenBank/DDBJ whole genome shotgun (WGS) entry which is preliminary data.</text>
</comment>
<keyword evidence="3 5" id="KW-0067">ATP-binding</keyword>
<dbReference type="InterPro" id="IPR003593">
    <property type="entry name" value="AAA+_ATPase"/>
</dbReference>
<feature type="domain" description="ABC transporter" evidence="4">
    <location>
        <begin position="3"/>
        <end position="229"/>
    </location>
</feature>
<dbReference type="InterPro" id="IPR003439">
    <property type="entry name" value="ABC_transporter-like_ATP-bd"/>
</dbReference>
<keyword evidence="2" id="KW-0547">Nucleotide-binding</keyword>
<evidence type="ECO:0000256" key="2">
    <source>
        <dbReference type="ARBA" id="ARBA00022741"/>
    </source>
</evidence>
<dbReference type="Pfam" id="PF00005">
    <property type="entry name" value="ABC_tran"/>
    <property type="match status" value="1"/>
</dbReference>
<evidence type="ECO:0000259" key="4">
    <source>
        <dbReference type="PROSITE" id="PS50893"/>
    </source>
</evidence>
<dbReference type="EMBL" id="VSSQ01007727">
    <property type="protein sequence ID" value="MPM36801.1"/>
    <property type="molecule type" value="Genomic_DNA"/>
</dbReference>
<protein>
    <submittedName>
        <fullName evidence="5">ABC transporter ATP-binding protein YtrB</fullName>
    </submittedName>
</protein>
<dbReference type="PANTHER" id="PTHR42939:SF3">
    <property type="entry name" value="ABC TRANSPORTER ATP-BINDING COMPONENT"/>
    <property type="match status" value="1"/>
</dbReference>
<evidence type="ECO:0000256" key="3">
    <source>
        <dbReference type="ARBA" id="ARBA00022840"/>
    </source>
</evidence>
<accession>A0A644ZA01</accession>
<dbReference type="PROSITE" id="PS50893">
    <property type="entry name" value="ABC_TRANSPORTER_2"/>
    <property type="match status" value="1"/>
</dbReference>
<evidence type="ECO:0000256" key="1">
    <source>
        <dbReference type="ARBA" id="ARBA00022448"/>
    </source>
</evidence>
<evidence type="ECO:0000313" key="5">
    <source>
        <dbReference type="EMBL" id="MPM36801.1"/>
    </source>
</evidence>
<keyword evidence="1" id="KW-0813">Transport</keyword>
<dbReference type="CDD" id="cd03230">
    <property type="entry name" value="ABC_DR_subfamily_A"/>
    <property type="match status" value="1"/>
</dbReference>
<dbReference type="AlphaFoldDB" id="A0A644ZA01"/>
<dbReference type="GO" id="GO:0005524">
    <property type="term" value="F:ATP binding"/>
    <property type="evidence" value="ECO:0007669"/>
    <property type="project" value="UniProtKB-KW"/>
</dbReference>